<organism evidence="6 7">
    <name type="scientific">Heterodera trifolii</name>
    <dbReference type="NCBI Taxonomy" id="157864"/>
    <lineage>
        <taxon>Eukaryota</taxon>
        <taxon>Metazoa</taxon>
        <taxon>Ecdysozoa</taxon>
        <taxon>Nematoda</taxon>
        <taxon>Chromadorea</taxon>
        <taxon>Rhabditida</taxon>
        <taxon>Tylenchina</taxon>
        <taxon>Tylenchomorpha</taxon>
        <taxon>Tylenchoidea</taxon>
        <taxon>Heteroderidae</taxon>
        <taxon>Heteroderinae</taxon>
        <taxon>Heterodera</taxon>
    </lineage>
</organism>
<evidence type="ECO:0000256" key="3">
    <source>
        <dbReference type="ARBA" id="ARBA00025466"/>
    </source>
</evidence>
<evidence type="ECO:0000256" key="4">
    <source>
        <dbReference type="SAM" id="Coils"/>
    </source>
</evidence>
<protein>
    <recommendedName>
        <fullName evidence="2">Regulatory protein zeste</fullName>
    </recommendedName>
</protein>
<dbReference type="Pfam" id="PF13873">
    <property type="entry name" value="Myb_DNA-bind_5"/>
    <property type="match status" value="1"/>
</dbReference>
<dbReference type="EMBL" id="JBICBT010000473">
    <property type="protein sequence ID" value="KAL3112397.1"/>
    <property type="molecule type" value="Genomic_DNA"/>
</dbReference>
<comment type="caution">
    <text evidence="6">The sequence shown here is derived from an EMBL/GenBank/DDBJ whole genome shotgun (WGS) entry which is preliminary data.</text>
</comment>
<name>A0ABD2LB04_9BILA</name>
<dbReference type="PANTHER" id="PTHR23098">
    <property type="entry name" value="AGAP001331-PA-RELATED"/>
    <property type="match status" value="1"/>
</dbReference>
<dbReference type="AlphaFoldDB" id="A0ABD2LB04"/>
<evidence type="ECO:0000313" key="7">
    <source>
        <dbReference type="Proteomes" id="UP001620626"/>
    </source>
</evidence>
<sequence>MDDRKRGIFFSAQEDAALLEAYFARKKIIEGTFSSNLTTKDKKKAWEQIAAVTNAIDARSVRDVEQIKQRYKNMLKQYKNYMTETKNPPTGGGKPLERKPFFEIFDRFMADDSRIAGICESPLELGPAKQQQLSDAGGLPSSSFATVADPEASASFPPSFTDLTPIRSKSVKFEAKRRKVETELLTTKISETAAAAEMPTLKEMQLKVLEKEDTKLTLEIRKLELELEVLELKKEKQTRKFLGYDNEDL</sequence>
<dbReference type="PANTHER" id="PTHR23098:SF16">
    <property type="entry name" value="REGULATORY PROTEIN ZESTE"/>
    <property type="match status" value="1"/>
</dbReference>
<comment type="subunit">
    <text evidence="1">Self-associates forming complexes of several hundred monomers.</text>
</comment>
<dbReference type="InterPro" id="IPR028002">
    <property type="entry name" value="Myb_DNA-bind_5"/>
</dbReference>
<evidence type="ECO:0000256" key="1">
    <source>
        <dbReference type="ARBA" id="ARBA00011764"/>
    </source>
</evidence>
<gene>
    <name evidence="6" type="ORF">niasHT_016947</name>
</gene>
<accession>A0ABD2LB04</accession>
<keyword evidence="4" id="KW-0175">Coiled coil</keyword>
<feature type="domain" description="Myb/SANT-like DNA-binding" evidence="5">
    <location>
        <begin position="10"/>
        <end position="83"/>
    </location>
</feature>
<proteinExistence type="predicted"/>
<reference evidence="6 7" key="1">
    <citation type="submission" date="2024-10" db="EMBL/GenBank/DDBJ databases">
        <authorList>
            <person name="Kim D."/>
        </authorList>
    </citation>
    <scope>NUCLEOTIDE SEQUENCE [LARGE SCALE GENOMIC DNA]</scope>
    <source>
        <strain evidence="6">BH-2024</strain>
    </source>
</reference>
<evidence type="ECO:0000313" key="6">
    <source>
        <dbReference type="EMBL" id="KAL3112397.1"/>
    </source>
</evidence>
<dbReference type="Proteomes" id="UP001620626">
    <property type="component" value="Unassembled WGS sequence"/>
</dbReference>
<feature type="coiled-coil region" evidence="4">
    <location>
        <begin position="206"/>
        <end position="240"/>
    </location>
</feature>
<evidence type="ECO:0000259" key="5">
    <source>
        <dbReference type="Pfam" id="PF13873"/>
    </source>
</evidence>
<evidence type="ECO:0000256" key="2">
    <source>
        <dbReference type="ARBA" id="ARBA00016807"/>
    </source>
</evidence>
<comment type="function">
    <text evidence="3">Involved in transvection phenomena (= synapsis-dependent gene expression), where the synaptic pairing of chromosomes carrying genes with which zeste interacts influences the expression of these genes. Zeste binds to DNA and stimulates transcription from a nearby promoter.</text>
</comment>
<keyword evidence="7" id="KW-1185">Reference proteome</keyword>